<dbReference type="EMBL" id="JACAZE010000010">
    <property type="protein sequence ID" value="KAF7305596.1"/>
    <property type="molecule type" value="Genomic_DNA"/>
</dbReference>
<dbReference type="InterPro" id="IPR001661">
    <property type="entry name" value="Glyco_hydro_37"/>
</dbReference>
<evidence type="ECO:0000256" key="3">
    <source>
        <dbReference type="ARBA" id="ARBA00023295"/>
    </source>
</evidence>
<feature type="chain" id="PRO_5034362684" description="Trehalase" evidence="5">
    <location>
        <begin position="16"/>
        <end position="734"/>
    </location>
</feature>
<dbReference type="OrthoDB" id="3542292at2759"/>
<comment type="catalytic activity">
    <reaction evidence="4">
        <text>alpha,alpha-trehalose + H2O = alpha-D-glucose + beta-D-glucose</text>
        <dbReference type="Rhea" id="RHEA:32675"/>
        <dbReference type="ChEBI" id="CHEBI:15377"/>
        <dbReference type="ChEBI" id="CHEBI:15903"/>
        <dbReference type="ChEBI" id="CHEBI:16551"/>
        <dbReference type="ChEBI" id="CHEBI:17925"/>
        <dbReference type="EC" id="3.2.1.28"/>
    </reaction>
</comment>
<evidence type="ECO:0000256" key="4">
    <source>
        <dbReference type="RuleBase" id="RU361180"/>
    </source>
</evidence>
<dbReference type="GO" id="GO:0004555">
    <property type="term" value="F:alpha,alpha-trehalase activity"/>
    <property type="evidence" value="ECO:0007669"/>
    <property type="project" value="UniProtKB-EC"/>
</dbReference>
<name>A0A8H6W7B1_MYCCL</name>
<dbReference type="InterPro" id="IPR012341">
    <property type="entry name" value="6hp_glycosidase-like_sf"/>
</dbReference>
<comment type="similarity">
    <text evidence="1 4">Belongs to the glycosyl hydrolase 37 family.</text>
</comment>
<evidence type="ECO:0000256" key="2">
    <source>
        <dbReference type="ARBA" id="ARBA00022801"/>
    </source>
</evidence>
<dbReference type="Gene3D" id="1.50.10.10">
    <property type="match status" value="1"/>
</dbReference>
<gene>
    <name evidence="6" type="ORF">HMN09_00812800</name>
</gene>
<feature type="signal peptide" evidence="5">
    <location>
        <begin position="1"/>
        <end position="15"/>
    </location>
</feature>
<dbReference type="GO" id="GO:0005993">
    <property type="term" value="P:trehalose catabolic process"/>
    <property type="evidence" value="ECO:0007669"/>
    <property type="project" value="TreeGrafter"/>
</dbReference>
<dbReference type="PRINTS" id="PR00744">
    <property type="entry name" value="GLHYDRLASE37"/>
</dbReference>
<dbReference type="InterPro" id="IPR008928">
    <property type="entry name" value="6-hairpin_glycosidase_sf"/>
</dbReference>
<protein>
    <recommendedName>
        <fullName evidence="4">Trehalase</fullName>
        <ecNumber evidence="4">3.2.1.28</ecNumber>
    </recommendedName>
    <alternativeName>
        <fullName evidence="4">Alpha-trehalose glucohydrolase</fullName>
    </alternativeName>
</protein>
<dbReference type="EC" id="3.2.1.28" evidence="4"/>
<keyword evidence="5" id="KW-0732">Signal</keyword>
<evidence type="ECO:0000313" key="7">
    <source>
        <dbReference type="Proteomes" id="UP000613580"/>
    </source>
</evidence>
<dbReference type="PANTHER" id="PTHR23403:SF1">
    <property type="entry name" value="TREHALASE"/>
    <property type="match status" value="1"/>
</dbReference>
<reference evidence="6" key="1">
    <citation type="submission" date="2020-05" db="EMBL/GenBank/DDBJ databases">
        <title>Mycena genomes resolve the evolution of fungal bioluminescence.</title>
        <authorList>
            <person name="Tsai I.J."/>
        </authorList>
    </citation>
    <scope>NUCLEOTIDE SEQUENCE</scope>
    <source>
        <strain evidence="6">110903Hualien_Pintung</strain>
    </source>
</reference>
<proteinExistence type="inferred from homology"/>
<dbReference type="PROSITE" id="PS00928">
    <property type="entry name" value="TREHALASE_2"/>
    <property type="match status" value="1"/>
</dbReference>
<keyword evidence="3 4" id="KW-0326">Glycosidase</keyword>
<dbReference type="Proteomes" id="UP000613580">
    <property type="component" value="Unassembled WGS sequence"/>
</dbReference>
<organism evidence="6 7">
    <name type="scientific">Mycena chlorophos</name>
    <name type="common">Agaric fungus</name>
    <name type="synonym">Agaricus chlorophos</name>
    <dbReference type="NCBI Taxonomy" id="658473"/>
    <lineage>
        <taxon>Eukaryota</taxon>
        <taxon>Fungi</taxon>
        <taxon>Dikarya</taxon>
        <taxon>Basidiomycota</taxon>
        <taxon>Agaricomycotina</taxon>
        <taxon>Agaricomycetes</taxon>
        <taxon>Agaricomycetidae</taxon>
        <taxon>Agaricales</taxon>
        <taxon>Marasmiineae</taxon>
        <taxon>Mycenaceae</taxon>
        <taxon>Mycena</taxon>
    </lineage>
</organism>
<dbReference type="InterPro" id="IPR018232">
    <property type="entry name" value="Glyco_hydro_37_CS"/>
</dbReference>
<dbReference type="PANTHER" id="PTHR23403">
    <property type="entry name" value="TREHALASE"/>
    <property type="match status" value="1"/>
</dbReference>
<comment type="caution">
    <text evidence="6">The sequence shown here is derived from an EMBL/GenBank/DDBJ whole genome shotgun (WGS) entry which is preliminary data.</text>
</comment>
<evidence type="ECO:0000313" key="6">
    <source>
        <dbReference type="EMBL" id="KAF7305596.1"/>
    </source>
</evidence>
<dbReference type="Pfam" id="PF01204">
    <property type="entry name" value="Trehalase"/>
    <property type="match status" value="2"/>
</dbReference>
<keyword evidence="2 4" id="KW-0378">Hydrolase</keyword>
<evidence type="ECO:0000256" key="1">
    <source>
        <dbReference type="ARBA" id="ARBA00005615"/>
    </source>
</evidence>
<keyword evidence="7" id="KW-1185">Reference proteome</keyword>
<evidence type="ECO:0000256" key="5">
    <source>
        <dbReference type="SAM" id="SignalP"/>
    </source>
</evidence>
<accession>A0A8H6W7B1</accession>
<sequence length="734" mass="78398">MRSLSLLLLVPYVLAQSESVSRIPVTTVTATPSGSSSTPVESQDPLPPVQAWCPSEIFCAGSLLQTLNLAQVFADPKTIVDKPTSKTPGDVLADFAKLPGNTSVTEGDIVSFVDNDFGGEGQELEGVSLPQFTNTPAFLSNISDPLVQAFASQVHGFWPTLARGTNQSALCDGIKCQGSLVPLNHTFIIPGGRFREQYYWDSFFIVEGLLESGLYEVANATLQNFLDEIEKFGFIPNGGRIYYLNRSQPPLFIQMLARYVEASGDTSILDRALPLAERELEWWKTNRTISVTSPSTNKTYSLAQYNVRNTAPRPESYLDDYTTVHGVSPALNSSAQADLFAELASGAETGWDYSSRWLKDVSVGLPSLNVRGLVQVDLNSILYKNHLYLAELYNVTGSTQNATAANNHLTEASQIKAGILDLCWNATKLAFYDFNLLTNAQNTVFTAATYYPFWSGIFPDEVLSNATNAFSVFSSVNMVLNRYNGTLPVTFIVTGQQWDAPNAWPPHTYVAINALKALPANISSGALPQPAKGQNTYSLIPAGQINVAESDLPAQTITSSKNASTSGVAADLNTLNGTVTNGGNATSGEGWAATLARELANRYVSSVICSWQATGGSIQGFIPRLSDAELNITQSVSNDGNMFEKFDIRDIDSSGSGGEYTVQAGFGWTNGVLLWVSSNFGKQLVAPQCPPLLVVAGGSSGGSSKKGAAAGLMPPRMGVALAVAAVGALASSLL</sequence>
<dbReference type="SUPFAM" id="SSF48208">
    <property type="entry name" value="Six-hairpin glycosidases"/>
    <property type="match status" value="1"/>
</dbReference>
<dbReference type="AlphaFoldDB" id="A0A8H6W7B1"/>